<dbReference type="PANTHER" id="PTHR33820:SF4">
    <property type="entry name" value="COILED-COIL DOMAIN-CONTAINING PROTEIN 17"/>
    <property type="match status" value="1"/>
</dbReference>
<dbReference type="PANTHER" id="PTHR33820">
    <property type="entry name" value="COILED-COIL DOMAIN-CONTAINING PROTEIN 17"/>
    <property type="match status" value="1"/>
</dbReference>
<evidence type="ECO:0000313" key="2">
    <source>
        <dbReference type="EMBL" id="CAI9602359.1"/>
    </source>
</evidence>
<keyword evidence="3" id="KW-1185">Reference proteome</keyword>
<dbReference type="EMBL" id="CATNWA010017678">
    <property type="protein sequence ID" value="CAI9602359.1"/>
    <property type="molecule type" value="Genomic_DNA"/>
</dbReference>
<evidence type="ECO:0008006" key="4">
    <source>
        <dbReference type="Google" id="ProtNLM"/>
    </source>
</evidence>
<sequence>MVDLGGLRCHNCNMMFRSPSLLEKHRQKFCIGSQIGDPAVLRSRYVSSRGHTPLPRQADTPPTSRHERASPV</sequence>
<dbReference type="InterPro" id="IPR038800">
    <property type="entry name" value="CCDC17"/>
</dbReference>
<protein>
    <recommendedName>
        <fullName evidence="4">C2H2-type domain-containing protein</fullName>
    </recommendedName>
</protein>
<dbReference type="Proteomes" id="UP001162483">
    <property type="component" value="Unassembled WGS sequence"/>
</dbReference>
<evidence type="ECO:0000313" key="3">
    <source>
        <dbReference type="Proteomes" id="UP001162483"/>
    </source>
</evidence>
<evidence type="ECO:0000256" key="1">
    <source>
        <dbReference type="SAM" id="MobiDB-lite"/>
    </source>
</evidence>
<gene>
    <name evidence="2" type="ORF">SPARVUS_LOCUS13120860</name>
</gene>
<name>A0ABN9G0B0_9NEOB</name>
<comment type="caution">
    <text evidence="2">The sequence shown here is derived from an EMBL/GenBank/DDBJ whole genome shotgun (WGS) entry which is preliminary data.</text>
</comment>
<organism evidence="2 3">
    <name type="scientific">Staurois parvus</name>
    <dbReference type="NCBI Taxonomy" id="386267"/>
    <lineage>
        <taxon>Eukaryota</taxon>
        <taxon>Metazoa</taxon>
        <taxon>Chordata</taxon>
        <taxon>Craniata</taxon>
        <taxon>Vertebrata</taxon>
        <taxon>Euteleostomi</taxon>
        <taxon>Amphibia</taxon>
        <taxon>Batrachia</taxon>
        <taxon>Anura</taxon>
        <taxon>Neobatrachia</taxon>
        <taxon>Ranoidea</taxon>
        <taxon>Ranidae</taxon>
        <taxon>Staurois</taxon>
    </lineage>
</organism>
<feature type="region of interest" description="Disordered" evidence="1">
    <location>
        <begin position="44"/>
        <end position="72"/>
    </location>
</feature>
<reference evidence="2" key="1">
    <citation type="submission" date="2023-05" db="EMBL/GenBank/DDBJ databases">
        <authorList>
            <person name="Stuckert A."/>
        </authorList>
    </citation>
    <scope>NUCLEOTIDE SEQUENCE</scope>
</reference>
<proteinExistence type="predicted"/>
<accession>A0ABN9G0B0</accession>